<keyword evidence="3" id="KW-1185">Reference proteome</keyword>
<protein>
    <recommendedName>
        <fullName evidence="4">DUF3892 domain-containing protein</fullName>
    </recommendedName>
</protein>
<organism evidence="2 3">
    <name type="scientific">Bacillus methanolicus PB1</name>
    <dbReference type="NCBI Taxonomy" id="997296"/>
    <lineage>
        <taxon>Bacteria</taxon>
        <taxon>Bacillati</taxon>
        <taxon>Bacillota</taxon>
        <taxon>Bacilli</taxon>
        <taxon>Bacillales</taxon>
        <taxon>Bacillaceae</taxon>
        <taxon>Bacillus</taxon>
    </lineage>
</organism>
<feature type="compositionally biased region" description="Basic and acidic residues" evidence="1">
    <location>
        <begin position="1"/>
        <end position="12"/>
    </location>
</feature>
<dbReference type="InterPro" id="IPR024997">
    <property type="entry name" value="DUF3892"/>
</dbReference>
<dbReference type="RefSeq" id="WP_003351094.1">
    <property type="nucleotide sequence ID" value="NZ_AFEU01000001.1"/>
</dbReference>
<proteinExistence type="predicted"/>
<dbReference type="Pfam" id="PF13031">
    <property type="entry name" value="DUF3892"/>
    <property type="match status" value="1"/>
</dbReference>
<dbReference type="PATRIC" id="fig|997296.3.peg.1099"/>
<dbReference type="Proteomes" id="UP000010523">
    <property type="component" value="Unassembled WGS sequence"/>
</dbReference>
<dbReference type="OrthoDB" id="1647761at2"/>
<evidence type="ECO:0000313" key="3">
    <source>
        <dbReference type="Proteomes" id="UP000010523"/>
    </source>
</evidence>
<dbReference type="eggNOG" id="ENOG5032X2D">
    <property type="taxonomic scope" value="Bacteria"/>
</dbReference>
<feature type="compositionally biased region" description="Polar residues" evidence="1">
    <location>
        <begin position="94"/>
        <end position="105"/>
    </location>
</feature>
<feature type="region of interest" description="Disordered" evidence="1">
    <location>
        <begin position="1"/>
        <end position="31"/>
    </location>
</feature>
<name>I3E704_BACMT</name>
<feature type="compositionally biased region" description="Polar residues" evidence="1">
    <location>
        <begin position="13"/>
        <end position="22"/>
    </location>
</feature>
<sequence length="105" mass="11831">MNHFEDAYEKYKQQGTQQAKNEQPTDHSGKEEIIAVRKNEDENIIAIKTSSGRVFDYPTALSDAKAGKLAHVDIFHKYGRDISRSEPYGIKENNLGQQPTTYASA</sequence>
<feature type="region of interest" description="Disordered" evidence="1">
    <location>
        <begin position="85"/>
        <end position="105"/>
    </location>
</feature>
<evidence type="ECO:0000313" key="2">
    <source>
        <dbReference type="EMBL" id="EIJ82275.1"/>
    </source>
</evidence>
<gene>
    <name evidence="2" type="ORF">PB1_05075</name>
</gene>
<evidence type="ECO:0000256" key="1">
    <source>
        <dbReference type="SAM" id="MobiDB-lite"/>
    </source>
</evidence>
<comment type="caution">
    <text evidence="2">The sequence shown here is derived from an EMBL/GenBank/DDBJ whole genome shotgun (WGS) entry which is preliminary data.</text>
</comment>
<evidence type="ECO:0008006" key="4">
    <source>
        <dbReference type="Google" id="ProtNLM"/>
    </source>
</evidence>
<dbReference type="EMBL" id="AFEU01000001">
    <property type="protein sequence ID" value="EIJ82275.1"/>
    <property type="molecule type" value="Genomic_DNA"/>
</dbReference>
<reference evidence="2 3" key="1">
    <citation type="journal article" date="2012" name="Appl. Environ. Microbiol.">
        <title>Genome Sequence of Thermotolerant Bacillus methanolicus: Features and Regulation Related to Methylotrophy and Production of L-Lysine and L-Glutamate from Methanol.</title>
        <authorList>
            <person name="Heggeset T.M."/>
            <person name="Krog A."/>
            <person name="Balzer S."/>
            <person name="Wentzel A."/>
            <person name="Ellingsen T.E."/>
            <person name="Brautaset T."/>
        </authorList>
    </citation>
    <scope>NUCLEOTIDE SEQUENCE [LARGE SCALE GENOMIC DNA]</scope>
    <source>
        <strain evidence="2 3">PB1</strain>
    </source>
</reference>
<accession>I3E704</accession>
<dbReference type="AlphaFoldDB" id="I3E704"/>